<evidence type="ECO:0000256" key="6">
    <source>
        <dbReference type="RuleBase" id="RU000454"/>
    </source>
</evidence>
<reference evidence="9" key="1">
    <citation type="submission" date="2015-11" db="EMBL/GenBank/DDBJ databases">
        <title>De novo transcriptome assembly of four potential Pierce s Disease insect vectors from Arizona vineyards.</title>
        <authorList>
            <person name="Tassone E.E."/>
        </authorList>
    </citation>
    <scope>NUCLEOTIDE SEQUENCE</scope>
</reference>
<proteinExistence type="inferred from homology"/>
<dbReference type="InterPro" id="IPR034164">
    <property type="entry name" value="Pepsin-like_dom"/>
</dbReference>
<dbReference type="Pfam" id="PF00026">
    <property type="entry name" value="Asp"/>
    <property type="match status" value="1"/>
</dbReference>
<keyword evidence="2 6" id="KW-0645">Protease</keyword>
<dbReference type="InterPro" id="IPR021109">
    <property type="entry name" value="Peptidase_aspartic_dom_sf"/>
</dbReference>
<dbReference type="InterPro" id="IPR001461">
    <property type="entry name" value="Aspartic_peptidase_A1"/>
</dbReference>
<dbReference type="Gene3D" id="2.60.40.1960">
    <property type="match status" value="1"/>
</dbReference>
<dbReference type="InterPro" id="IPR033121">
    <property type="entry name" value="PEPTIDASE_A1"/>
</dbReference>
<protein>
    <recommendedName>
        <fullName evidence="8">Peptidase A1 domain-containing protein</fullName>
    </recommendedName>
</protein>
<sequence>MQDSILLLLILKIIRLQFFPPIITVEAQTTDMFYEDEFGFIKANPAFKLDGPLPTGAIKLLREALGTTESYSKTESAVKGEEDSTKIDSPKVRKRNANNNELNDTSSLESSKFYEDEFGFIKANSSFWIHSSESKKNKRSVAEDLSKFIKNYENGEELVQEMNDKINANEDVDYDKLRVNIETPVSSITRIPLIYNEVNGQYQGEIAVGTPPQFFNVIFDTASSDLWIRSYKCKYKNADIGNPDTAKSFKNWLSSTYEKMNGSVDNQYASGRVQGITAMEVVKIGGLTIKNQIIVEALLLQDLPYTIFDGIFGLSPKDDRHYLMSPFYNMILQDLVPSPVFSLYFSDAKNELIFGGVDPNYYKGEFIFVNTLNKMTDRWQFLFKGIYVEDKELSKRGCLGIVDSGSDFLMGSKELIEAIMESIDPQRVTNKVHEGYIVSCSDIDKLKEVRFKTMENKILSMMPKEYVKRAVINNSEFCYTSFLVLHGLNTTDSTPILCFGSVFMRKYYTQFDLKESRIGFALAS</sequence>
<dbReference type="Gene3D" id="2.40.70.10">
    <property type="entry name" value="Acid Proteases"/>
    <property type="match status" value="2"/>
</dbReference>
<feature type="active site" evidence="5">
    <location>
        <position position="220"/>
    </location>
</feature>
<dbReference type="PROSITE" id="PS51767">
    <property type="entry name" value="PEPTIDASE_A1"/>
    <property type="match status" value="1"/>
</dbReference>
<evidence type="ECO:0000256" key="3">
    <source>
        <dbReference type="ARBA" id="ARBA00022750"/>
    </source>
</evidence>
<feature type="chain" id="PRO_5008584290" description="Peptidase A1 domain-containing protein" evidence="7">
    <location>
        <begin position="28"/>
        <end position="524"/>
    </location>
</feature>
<dbReference type="AlphaFoldDB" id="A0A1B6HCP3"/>
<dbReference type="FunFam" id="2.40.70.10:FF:000115">
    <property type="entry name" value="Lysosomal aspartic protease"/>
    <property type="match status" value="1"/>
</dbReference>
<name>A0A1B6HCP3_9HEMI</name>
<dbReference type="PANTHER" id="PTHR47966">
    <property type="entry name" value="BETA-SITE APP-CLEAVING ENZYME, ISOFORM A-RELATED"/>
    <property type="match status" value="1"/>
</dbReference>
<dbReference type="GO" id="GO:0006508">
    <property type="term" value="P:proteolysis"/>
    <property type="evidence" value="ECO:0007669"/>
    <property type="project" value="UniProtKB-KW"/>
</dbReference>
<keyword evidence="7" id="KW-0732">Signal</keyword>
<evidence type="ECO:0000256" key="4">
    <source>
        <dbReference type="ARBA" id="ARBA00022801"/>
    </source>
</evidence>
<dbReference type="PRINTS" id="PR00792">
    <property type="entry name" value="PEPSIN"/>
</dbReference>
<evidence type="ECO:0000256" key="5">
    <source>
        <dbReference type="PIRSR" id="PIRSR601461-1"/>
    </source>
</evidence>
<evidence type="ECO:0000256" key="7">
    <source>
        <dbReference type="SAM" id="SignalP"/>
    </source>
</evidence>
<comment type="similarity">
    <text evidence="1 6">Belongs to the peptidase A1 family.</text>
</comment>
<dbReference type="CDD" id="cd05471">
    <property type="entry name" value="pepsin_like"/>
    <property type="match status" value="1"/>
</dbReference>
<dbReference type="EMBL" id="GECU01035246">
    <property type="protein sequence ID" value="JAS72460.1"/>
    <property type="molecule type" value="Transcribed_RNA"/>
</dbReference>
<organism evidence="9">
    <name type="scientific">Homalodisca liturata</name>
    <dbReference type="NCBI Taxonomy" id="320908"/>
    <lineage>
        <taxon>Eukaryota</taxon>
        <taxon>Metazoa</taxon>
        <taxon>Ecdysozoa</taxon>
        <taxon>Arthropoda</taxon>
        <taxon>Hexapoda</taxon>
        <taxon>Insecta</taxon>
        <taxon>Pterygota</taxon>
        <taxon>Neoptera</taxon>
        <taxon>Paraneoptera</taxon>
        <taxon>Hemiptera</taxon>
        <taxon>Auchenorrhyncha</taxon>
        <taxon>Membracoidea</taxon>
        <taxon>Cicadellidae</taxon>
        <taxon>Cicadellinae</taxon>
        <taxon>Proconiini</taxon>
        <taxon>Homalodisca</taxon>
    </lineage>
</organism>
<dbReference type="GO" id="GO:0004190">
    <property type="term" value="F:aspartic-type endopeptidase activity"/>
    <property type="evidence" value="ECO:0007669"/>
    <property type="project" value="UniProtKB-KW"/>
</dbReference>
<dbReference type="SUPFAM" id="SSF50630">
    <property type="entry name" value="Acid proteases"/>
    <property type="match status" value="1"/>
</dbReference>
<dbReference type="PANTHER" id="PTHR47966:SF51">
    <property type="entry name" value="BETA-SITE APP-CLEAVING ENZYME, ISOFORM A-RELATED"/>
    <property type="match status" value="1"/>
</dbReference>
<keyword evidence="4 6" id="KW-0378">Hydrolase</keyword>
<evidence type="ECO:0000259" key="8">
    <source>
        <dbReference type="PROSITE" id="PS51767"/>
    </source>
</evidence>
<feature type="active site" evidence="5">
    <location>
        <position position="403"/>
    </location>
</feature>
<evidence type="ECO:0000256" key="1">
    <source>
        <dbReference type="ARBA" id="ARBA00007447"/>
    </source>
</evidence>
<dbReference type="PROSITE" id="PS00141">
    <property type="entry name" value="ASP_PROTEASE"/>
    <property type="match status" value="1"/>
</dbReference>
<evidence type="ECO:0000256" key="2">
    <source>
        <dbReference type="ARBA" id="ARBA00022670"/>
    </source>
</evidence>
<gene>
    <name evidence="9" type="ORF">g.12957</name>
</gene>
<dbReference type="InterPro" id="IPR001969">
    <property type="entry name" value="Aspartic_peptidase_AS"/>
</dbReference>
<accession>A0A1B6HCP3</accession>
<evidence type="ECO:0000313" key="9">
    <source>
        <dbReference type="EMBL" id="JAS72460.1"/>
    </source>
</evidence>
<keyword evidence="3 6" id="KW-0064">Aspartyl protease</keyword>
<feature type="signal peptide" evidence="7">
    <location>
        <begin position="1"/>
        <end position="27"/>
    </location>
</feature>
<feature type="domain" description="Peptidase A1" evidence="8">
    <location>
        <begin position="202"/>
        <end position="521"/>
    </location>
</feature>